<feature type="chain" id="PRO_5013890591" evidence="6">
    <location>
        <begin position="21"/>
        <end position="468"/>
    </location>
</feature>
<evidence type="ECO:0000313" key="9">
    <source>
        <dbReference type="EMBL" id="SFZ84046.1"/>
    </source>
</evidence>
<dbReference type="KEGG" id="tmar:MARIT_2489"/>
<dbReference type="InterPro" id="IPR011990">
    <property type="entry name" value="TPR-like_helical_dom_sf"/>
</dbReference>
<accession>A0A2H1EBV0</accession>
<dbReference type="InterPro" id="IPR012944">
    <property type="entry name" value="SusD_RagB_dom"/>
</dbReference>
<evidence type="ECO:0000256" key="4">
    <source>
        <dbReference type="ARBA" id="ARBA00023136"/>
    </source>
</evidence>
<comment type="subcellular location">
    <subcellularLocation>
        <location evidence="1">Cell outer membrane</location>
    </subcellularLocation>
</comment>
<feature type="domain" description="RagB/SusD" evidence="7">
    <location>
        <begin position="346"/>
        <end position="468"/>
    </location>
</feature>
<dbReference type="SUPFAM" id="SSF48452">
    <property type="entry name" value="TPR-like"/>
    <property type="match status" value="1"/>
</dbReference>
<keyword evidence="10" id="KW-1185">Reference proteome</keyword>
<name>A0A2H1EBV0_9FLAO</name>
<dbReference type="PROSITE" id="PS51257">
    <property type="entry name" value="PROKAR_LIPOPROTEIN"/>
    <property type="match status" value="1"/>
</dbReference>
<dbReference type="Pfam" id="PF14322">
    <property type="entry name" value="SusD-like_3"/>
    <property type="match status" value="1"/>
</dbReference>
<comment type="similarity">
    <text evidence="2">Belongs to the SusD family.</text>
</comment>
<keyword evidence="4" id="KW-0472">Membrane</keyword>
<dbReference type="OrthoDB" id="630434at2"/>
<dbReference type="EMBL" id="LT634361">
    <property type="protein sequence ID" value="SFZ84046.1"/>
    <property type="molecule type" value="Genomic_DNA"/>
</dbReference>
<dbReference type="GO" id="GO:0009279">
    <property type="term" value="C:cell outer membrane"/>
    <property type="evidence" value="ECO:0007669"/>
    <property type="project" value="UniProtKB-SubCell"/>
</dbReference>
<keyword evidence="3 6" id="KW-0732">Signal</keyword>
<dbReference type="InterPro" id="IPR033985">
    <property type="entry name" value="SusD-like_N"/>
</dbReference>
<feature type="domain" description="SusD-like N-terminal" evidence="8">
    <location>
        <begin position="39"/>
        <end position="233"/>
    </location>
</feature>
<evidence type="ECO:0000259" key="7">
    <source>
        <dbReference type="Pfam" id="PF07980"/>
    </source>
</evidence>
<keyword evidence="9" id="KW-0449">Lipoprotein</keyword>
<evidence type="ECO:0000259" key="8">
    <source>
        <dbReference type="Pfam" id="PF14322"/>
    </source>
</evidence>
<dbReference type="AlphaFoldDB" id="A0A2H1EBV0"/>
<evidence type="ECO:0000256" key="6">
    <source>
        <dbReference type="SAM" id="SignalP"/>
    </source>
</evidence>
<evidence type="ECO:0000256" key="3">
    <source>
        <dbReference type="ARBA" id="ARBA00022729"/>
    </source>
</evidence>
<gene>
    <name evidence="9" type="ORF">MARIT_2489</name>
</gene>
<dbReference type="Gene3D" id="1.25.40.390">
    <property type="match status" value="1"/>
</dbReference>
<evidence type="ECO:0000313" key="10">
    <source>
        <dbReference type="Proteomes" id="UP000231564"/>
    </source>
</evidence>
<dbReference type="Proteomes" id="UP000231564">
    <property type="component" value="Chromosome MARIT"/>
</dbReference>
<protein>
    <submittedName>
        <fullName evidence="9">SusD/RagB family lipoprotein</fullName>
    </submittedName>
</protein>
<dbReference type="CDD" id="cd08977">
    <property type="entry name" value="SusD"/>
    <property type="match status" value="1"/>
</dbReference>
<evidence type="ECO:0000256" key="2">
    <source>
        <dbReference type="ARBA" id="ARBA00006275"/>
    </source>
</evidence>
<dbReference type="RefSeq" id="WP_100211625.1">
    <property type="nucleotide sequence ID" value="NZ_CP138495.1"/>
</dbReference>
<dbReference type="GeneID" id="47723957"/>
<organism evidence="9 10">
    <name type="scientific">Tenacibaculum maritimum NCIMB 2154</name>
    <dbReference type="NCBI Taxonomy" id="1349785"/>
    <lineage>
        <taxon>Bacteria</taxon>
        <taxon>Pseudomonadati</taxon>
        <taxon>Bacteroidota</taxon>
        <taxon>Flavobacteriia</taxon>
        <taxon>Flavobacteriales</taxon>
        <taxon>Flavobacteriaceae</taxon>
        <taxon>Tenacibaculum</taxon>
    </lineage>
</organism>
<proteinExistence type="inferred from homology"/>
<feature type="signal peptide" evidence="6">
    <location>
        <begin position="1"/>
        <end position="20"/>
    </location>
</feature>
<dbReference type="Pfam" id="PF07980">
    <property type="entry name" value="SusD_RagB"/>
    <property type="match status" value="1"/>
</dbReference>
<sequence>MKKNKIIYILLGILSIFVSSCESSLDIAPEGSLTGGVVLSNAALAEGVLVGAYGRMRNDAAFNGTTQLTQEWMSDNIDFKGSFPTFQEIRDYTTIADNGSVSGYWRNLYDVISPANFLINKLPTTDIPDLSEAERERIIAEAKFIRAITNFNLVNLFAQPFQVSNGSNLGIPLIVDFFEGDLSLFQLPRSTVNEVHAAIEKDLLEAIPGLLEVTSRGRASKGAAKALLARLYLYRDEFSKAADYANQVIQSSRYELAPNYLFFNQNDSSEHIFQIINNAVDGQTGGQGFSGLANPAPVGRGDAPFSQNLLDEYALEPGDLRFTTLHVEGTDAVGKTSTFTTKFPDGVNNSDNAPILRVTEMYTIRAEANLRGLTNIGDSPLNDINALRSRAGLPVLVSVNLDVILNEKRKELCFEGQRRMDLLRNKRSLRRAGQANIAASAFGANKTILPIPSDELDLNPNNTQNPGY</sequence>
<keyword evidence="5" id="KW-0998">Cell outer membrane</keyword>
<evidence type="ECO:0000256" key="5">
    <source>
        <dbReference type="ARBA" id="ARBA00023237"/>
    </source>
</evidence>
<evidence type="ECO:0000256" key="1">
    <source>
        <dbReference type="ARBA" id="ARBA00004442"/>
    </source>
</evidence>
<reference evidence="9 10" key="1">
    <citation type="submission" date="2016-11" db="EMBL/GenBank/DDBJ databases">
        <authorList>
            <person name="Jaros S."/>
            <person name="Januszkiewicz K."/>
            <person name="Wedrychowicz H."/>
        </authorList>
    </citation>
    <scope>NUCLEOTIDE SEQUENCE [LARGE SCALE GENOMIC DNA]</scope>
    <source>
        <strain evidence="9">NCIMB 2154T</strain>
    </source>
</reference>